<dbReference type="PRINTS" id="PR01857">
    <property type="entry name" value="ADAMTSFAMILY"/>
</dbReference>
<dbReference type="Gene3D" id="3.40.390.10">
    <property type="entry name" value="Collagenase (Catalytic Domain)"/>
    <property type="match status" value="1"/>
</dbReference>
<dbReference type="Pfam" id="PF05986">
    <property type="entry name" value="ADAMTS_spacer1"/>
    <property type="match status" value="1"/>
</dbReference>
<feature type="binding site" evidence="12">
    <location>
        <position position="485"/>
    </location>
    <ligand>
        <name>Ca(2+)</name>
        <dbReference type="ChEBI" id="CHEBI:29108"/>
        <label>2</label>
    </ligand>
</feature>
<dbReference type="PANTHER" id="PTHR13723">
    <property type="entry name" value="ADAMTS A DISINTEGRIN AND METALLOPROTEASE WITH THROMBOSPONDIN MOTIFS PROTEASE"/>
    <property type="match status" value="1"/>
</dbReference>
<evidence type="ECO:0000256" key="5">
    <source>
        <dbReference type="ARBA" id="ARBA00022723"/>
    </source>
</evidence>
<dbReference type="EMBL" id="CAXKWB010003334">
    <property type="protein sequence ID" value="CAL4068988.1"/>
    <property type="molecule type" value="Genomic_DNA"/>
</dbReference>
<comment type="caution">
    <text evidence="17">The sequence shown here is derived from an EMBL/GenBank/DDBJ whole genome shotgun (WGS) entry which is preliminary data.</text>
</comment>
<dbReference type="GO" id="GO:0030198">
    <property type="term" value="P:extracellular matrix organization"/>
    <property type="evidence" value="ECO:0007669"/>
    <property type="project" value="InterPro"/>
</dbReference>
<dbReference type="InterPro" id="IPR041645">
    <property type="entry name" value="ADAMTS_CR_2"/>
</dbReference>
<gene>
    <name evidence="17" type="ORF">MNOR_LOCUS7527</name>
</gene>
<feature type="disulfide bond" evidence="13">
    <location>
        <begin position="381"/>
        <end position="388"/>
    </location>
</feature>
<comment type="cofactor">
    <cofactor evidence="12">
        <name>Zn(2+)</name>
        <dbReference type="ChEBI" id="CHEBI:29105"/>
    </cofactor>
    <text evidence="12">Binds 1 zinc ion per subunit.</text>
</comment>
<keyword evidence="18" id="KW-1185">Reference proteome</keyword>
<evidence type="ECO:0000259" key="16">
    <source>
        <dbReference type="PROSITE" id="PS50215"/>
    </source>
</evidence>
<dbReference type="SUPFAM" id="SSF55486">
    <property type="entry name" value="Metalloproteases ('zincins'), catalytic domain"/>
    <property type="match status" value="1"/>
</dbReference>
<keyword evidence="4" id="KW-0645">Protease</keyword>
<evidence type="ECO:0000256" key="3">
    <source>
        <dbReference type="ARBA" id="ARBA00022530"/>
    </source>
</evidence>
<dbReference type="InterPro" id="IPR013273">
    <property type="entry name" value="ADAMTS/ADAMTS-like"/>
</dbReference>
<feature type="disulfide bond" evidence="13">
    <location>
        <begin position="551"/>
        <end position="562"/>
    </location>
</feature>
<evidence type="ECO:0000256" key="4">
    <source>
        <dbReference type="ARBA" id="ARBA00022670"/>
    </source>
</evidence>
<dbReference type="GO" id="GO:0031012">
    <property type="term" value="C:extracellular matrix"/>
    <property type="evidence" value="ECO:0007669"/>
    <property type="project" value="TreeGrafter"/>
</dbReference>
<feature type="region of interest" description="Disordered" evidence="15">
    <location>
        <begin position="1236"/>
        <end position="1307"/>
    </location>
</feature>
<keyword evidence="9 13" id="KW-1015">Disulfide bond</keyword>
<dbReference type="SMART" id="SM00209">
    <property type="entry name" value="TSP1"/>
    <property type="match status" value="7"/>
</dbReference>
<feature type="disulfide bond" evidence="13">
    <location>
        <begin position="600"/>
        <end position="612"/>
    </location>
</feature>
<dbReference type="GO" id="GO:0046872">
    <property type="term" value="F:metal ion binding"/>
    <property type="evidence" value="ECO:0007669"/>
    <property type="project" value="UniProtKB-KW"/>
</dbReference>
<organism evidence="17 18">
    <name type="scientific">Meganyctiphanes norvegica</name>
    <name type="common">Northern krill</name>
    <name type="synonym">Thysanopoda norvegica</name>
    <dbReference type="NCBI Taxonomy" id="48144"/>
    <lineage>
        <taxon>Eukaryota</taxon>
        <taxon>Metazoa</taxon>
        <taxon>Ecdysozoa</taxon>
        <taxon>Arthropoda</taxon>
        <taxon>Crustacea</taxon>
        <taxon>Multicrustacea</taxon>
        <taxon>Malacostraca</taxon>
        <taxon>Eumalacostraca</taxon>
        <taxon>Eucarida</taxon>
        <taxon>Euphausiacea</taxon>
        <taxon>Euphausiidae</taxon>
        <taxon>Meganyctiphanes</taxon>
    </lineage>
</organism>
<comment type="caution">
    <text evidence="14">Lacks conserved residue(s) required for the propagation of feature annotation.</text>
</comment>
<keyword evidence="3" id="KW-0272">Extracellular matrix</keyword>
<feature type="disulfide bond" evidence="13">
    <location>
        <begin position="509"/>
        <end position="532"/>
    </location>
</feature>
<evidence type="ECO:0000256" key="13">
    <source>
        <dbReference type="PIRSR" id="PIRSR613273-3"/>
    </source>
</evidence>
<keyword evidence="2" id="KW-0964">Secreted</keyword>
<feature type="disulfide bond" evidence="13">
    <location>
        <begin position="585"/>
        <end position="622"/>
    </location>
</feature>
<accession>A0AAV2Q283</accession>
<dbReference type="PROSITE" id="PS50092">
    <property type="entry name" value="TSP1"/>
    <property type="match status" value="7"/>
</dbReference>
<feature type="active site" evidence="11 14">
    <location>
        <position position="423"/>
    </location>
</feature>
<dbReference type="GO" id="GO:0004222">
    <property type="term" value="F:metalloendopeptidase activity"/>
    <property type="evidence" value="ECO:0007669"/>
    <property type="project" value="InterPro"/>
</dbReference>
<evidence type="ECO:0000313" key="17">
    <source>
        <dbReference type="EMBL" id="CAL4068988.1"/>
    </source>
</evidence>
<feature type="compositionally biased region" description="Basic and acidic residues" evidence="15">
    <location>
        <begin position="1285"/>
        <end position="1302"/>
    </location>
</feature>
<evidence type="ECO:0000256" key="14">
    <source>
        <dbReference type="PROSITE-ProRule" id="PRU00276"/>
    </source>
</evidence>
<proteinExistence type="predicted"/>
<keyword evidence="6" id="KW-0378">Hydrolase</keyword>
<evidence type="ECO:0000256" key="8">
    <source>
        <dbReference type="ARBA" id="ARBA00023049"/>
    </source>
</evidence>
<dbReference type="Gene3D" id="2.60.120.830">
    <property type="match status" value="1"/>
</dbReference>
<evidence type="ECO:0000256" key="7">
    <source>
        <dbReference type="ARBA" id="ARBA00022833"/>
    </source>
</evidence>
<keyword evidence="5 12" id="KW-0479">Metal-binding</keyword>
<feature type="compositionally biased region" description="Polar residues" evidence="15">
    <location>
        <begin position="1243"/>
        <end position="1265"/>
    </location>
</feature>
<dbReference type="FunFam" id="2.20.100.10:FF:000006">
    <property type="entry name" value="A disintegrin and metalloproteinase with thrombospondin motifs 1"/>
    <property type="match status" value="1"/>
</dbReference>
<dbReference type="Pfam" id="PF00090">
    <property type="entry name" value="TSP_1"/>
    <property type="match status" value="1"/>
</dbReference>
<dbReference type="FunFam" id="3.40.390.10:FF:000001">
    <property type="entry name" value="A disintegrin and metalloproteinase with thrombospondin motifs 1"/>
    <property type="match status" value="1"/>
</dbReference>
<reference evidence="17 18" key="1">
    <citation type="submission" date="2024-05" db="EMBL/GenBank/DDBJ databases">
        <authorList>
            <person name="Wallberg A."/>
        </authorList>
    </citation>
    <scope>NUCLEOTIDE SEQUENCE [LARGE SCALE GENOMIC DNA]</scope>
</reference>
<evidence type="ECO:0000256" key="9">
    <source>
        <dbReference type="ARBA" id="ARBA00023157"/>
    </source>
</evidence>
<evidence type="ECO:0000256" key="2">
    <source>
        <dbReference type="ARBA" id="ARBA00022525"/>
    </source>
</evidence>
<evidence type="ECO:0000256" key="11">
    <source>
        <dbReference type="PIRSR" id="PIRSR613273-1"/>
    </source>
</evidence>
<evidence type="ECO:0000256" key="6">
    <source>
        <dbReference type="ARBA" id="ARBA00022801"/>
    </source>
</evidence>
<feature type="binding site" evidence="12 14">
    <location>
        <position position="426"/>
    </location>
    <ligand>
        <name>Zn(2+)</name>
        <dbReference type="ChEBI" id="CHEBI:29105"/>
        <note>catalytic</note>
    </ligand>
</feature>
<feature type="domain" description="Peptidase M12B" evidence="16">
    <location>
        <begin position="274"/>
        <end position="487"/>
    </location>
</feature>
<feature type="disulfide bond" evidence="13">
    <location>
        <begin position="589"/>
        <end position="627"/>
    </location>
</feature>
<feature type="compositionally biased region" description="Low complexity" evidence="15">
    <location>
        <begin position="1266"/>
        <end position="1280"/>
    </location>
</feature>
<dbReference type="PROSITE" id="PS50215">
    <property type="entry name" value="ADAM_MEPRO"/>
    <property type="match status" value="1"/>
</dbReference>
<feature type="disulfide bond" evidence="13">
    <location>
        <begin position="352"/>
        <end position="406"/>
    </location>
</feature>
<dbReference type="PANTHER" id="PTHR13723:SF200">
    <property type="entry name" value="ADAM METALLOPEPTIDASE WITH THROMBOSPONDIN TYPE 1 MOTIF B, ISOFORM B"/>
    <property type="match status" value="1"/>
</dbReference>
<protein>
    <recommendedName>
        <fullName evidence="16">Peptidase M12B domain-containing protein</fullName>
    </recommendedName>
</protein>
<feature type="binding site" evidence="12 14">
    <location>
        <position position="432"/>
    </location>
    <ligand>
        <name>Zn(2+)</name>
        <dbReference type="ChEBI" id="CHEBI:29105"/>
        <note>catalytic</note>
    </ligand>
</feature>
<keyword evidence="8" id="KW-0482">Metalloprotease</keyword>
<feature type="binding site" evidence="12 14">
    <location>
        <position position="422"/>
    </location>
    <ligand>
        <name>Zn(2+)</name>
        <dbReference type="ChEBI" id="CHEBI:29105"/>
        <note>catalytic</note>
    </ligand>
</feature>
<evidence type="ECO:0000256" key="10">
    <source>
        <dbReference type="ARBA" id="ARBA00023180"/>
    </source>
</evidence>
<feature type="compositionally biased region" description="Basic and acidic residues" evidence="15">
    <location>
        <begin position="1319"/>
        <end position="1328"/>
    </location>
</feature>
<dbReference type="Pfam" id="PF01421">
    <property type="entry name" value="Reprolysin"/>
    <property type="match status" value="1"/>
</dbReference>
<feature type="binding site" evidence="12">
    <location>
        <position position="482"/>
    </location>
    <ligand>
        <name>Ca(2+)</name>
        <dbReference type="ChEBI" id="CHEBI:29108"/>
        <label>1</label>
    </ligand>
</feature>
<comment type="subcellular location">
    <subcellularLocation>
        <location evidence="1">Secreted</location>
        <location evidence="1">Extracellular space</location>
        <location evidence="1">Extracellular matrix</location>
    </subcellularLocation>
</comment>
<evidence type="ECO:0000313" key="18">
    <source>
        <dbReference type="Proteomes" id="UP001497623"/>
    </source>
</evidence>
<feature type="binding site" evidence="12">
    <location>
        <position position="277"/>
    </location>
    <ligand>
        <name>Ca(2+)</name>
        <dbReference type="ChEBI" id="CHEBI:29108"/>
        <label>1</label>
    </ligand>
</feature>
<feature type="binding site" evidence="12">
    <location>
        <position position="370"/>
    </location>
    <ligand>
        <name>Ca(2+)</name>
        <dbReference type="ChEBI" id="CHEBI:29108"/>
        <label>1</label>
    </ligand>
</feature>
<name>A0AAV2Q283_MEGNR</name>
<dbReference type="Pfam" id="PF19030">
    <property type="entry name" value="TSP1_ADAMTS"/>
    <property type="match status" value="6"/>
</dbReference>
<evidence type="ECO:0000256" key="15">
    <source>
        <dbReference type="SAM" id="MobiDB-lite"/>
    </source>
</evidence>
<evidence type="ECO:0000256" key="1">
    <source>
        <dbReference type="ARBA" id="ARBA00004498"/>
    </source>
</evidence>
<keyword evidence="12" id="KW-0106">Calcium</keyword>
<keyword evidence="7 12" id="KW-0862">Zinc</keyword>
<feature type="disulfide bond" evidence="13">
    <location>
        <begin position="520"/>
        <end position="538"/>
    </location>
</feature>
<dbReference type="GO" id="GO:0006508">
    <property type="term" value="P:proteolysis"/>
    <property type="evidence" value="ECO:0007669"/>
    <property type="project" value="UniProtKB-KW"/>
</dbReference>
<dbReference type="InterPro" id="IPR000884">
    <property type="entry name" value="TSP1_rpt"/>
</dbReference>
<dbReference type="InterPro" id="IPR024079">
    <property type="entry name" value="MetalloPept_cat_dom_sf"/>
</dbReference>
<dbReference type="CDD" id="cd04273">
    <property type="entry name" value="ZnMc_ADAMTS_like"/>
    <property type="match status" value="1"/>
</dbReference>
<dbReference type="InterPro" id="IPR001590">
    <property type="entry name" value="Peptidase_M12B"/>
</dbReference>
<feature type="binding site" evidence="12">
    <location>
        <position position="277"/>
    </location>
    <ligand>
        <name>Ca(2+)</name>
        <dbReference type="ChEBI" id="CHEBI:29108"/>
        <label>2</label>
    </ligand>
</feature>
<dbReference type="InterPro" id="IPR050439">
    <property type="entry name" value="ADAMTS_ADAMTS-like"/>
</dbReference>
<feature type="disulfide bond" evidence="13">
    <location>
        <begin position="527"/>
        <end position="557"/>
    </location>
</feature>
<dbReference type="Gene3D" id="3.40.1620.60">
    <property type="match status" value="1"/>
</dbReference>
<feature type="binding site" evidence="12">
    <location>
        <position position="485"/>
    </location>
    <ligand>
        <name>Ca(2+)</name>
        <dbReference type="ChEBI" id="CHEBI:29108"/>
        <label>1</label>
    </ligand>
</feature>
<evidence type="ECO:0000256" key="12">
    <source>
        <dbReference type="PIRSR" id="PIRSR613273-2"/>
    </source>
</evidence>
<feature type="disulfide bond" evidence="13">
    <location>
        <begin position="400"/>
        <end position="482"/>
    </location>
</feature>
<dbReference type="Proteomes" id="UP001497623">
    <property type="component" value="Unassembled WGS sequence"/>
</dbReference>
<feature type="non-terminal residue" evidence="17">
    <location>
        <position position="1662"/>
    </location>
</feature>
<dbReference type="InterPro" id="IPR036383">
    <property type="entry name" value="TSP1_rpt_sf"/>
</dbReference>
<sequence>MGGTVGPLKISCSLKAAHYQFLPNGKQHIKDNYTRMKNLKSLGAYFHWGPFVIVPRCMGSEGIYLLYNLFLYHDRIALRDRNKVVKITLYTVLETQFVTYIRFEGANGTRSAMKSCDRFLPTPTHQRRKTKGILNGELLDKYTGVMNPVRAKGRTRTTKRAVNISSLRMEHQASKIFQLAQHISLTPTIKGYAVSTIHINPQPRMIYERSAIAITDWRNALARREAWENELPIENELGEDHGKNKWTKTMHNNTNYNTHNPTNRRVRRSVSVERNVEVLVVADRKMLDFYDSEDINTYILTVMNMVSLVYHDASIGNAVNILVVRIMLLEDPQYEEELDISHNADNTLRSFCKWQHMVNPSDENHPNHHDVAVLITRYNICSEVRDRCSTLGVAEIAGMCHPERSCNVNEDTGLQLAYTIAHEIGHNFGMAHDGPHNHCESLYGINQHVMSPQLNADPLPLTWSNCSRKDITDFLDRDWGRCLEDMPPAMEYSFPRLPPGAMYDANHQCRLQFGPDATHCDGIEKPCQTLWCRIDNRCVTRLEPAVEGTKCGKHQWCSLGECVMMGERQAAIHGNWGNWSEWSTCSRSCGAGISVAERHCDNPAPANGGTYCIGDRKKYKICNTQTCEDNTSSFRANQCSEFDDVPYKAQNHTWLPVLIEDTPCSLHCKPDNEFYSVELKSSVVDGTPCRPGTRDMCINAVCKRVACDWSIQGEAQEDRCGLCHGDGTQCTTTRGNFTRERGTGYLDIVQFPIEARNVRIEEQGEAANYLAIRDDLRSYYLNGDWVIQWSGEYLAASSMLYYNREGEMETIFIPGPLKRPLTLAILWQTENPGVTWQYTTANENATYTPTFSWKHSEWSVCSSSCGGGQQISKVQCMEAEAGLVEDKYCRGSHINSSEPKDKARDCNTHACPAWWWSGPWQPCSVTCGSDGTRRRTVICVNSYGPTQQMALLDSDCPQDTRPYSIEACVDIEECPKNIDWHIGAWSQDCGTDPCDYENREVGCMKPYCDPLTRPAEMRYCGNITCGTWQTGNWSKCSSLCGDGVQFRKVSCIGGLACREKDEPSSVQECTAVCNDEIVDDDKNINPKRKNKNNINNIDQEQTLLEDIELVDKDITINEEPSIINIQSTTEALIVNSTIASTPSTKIINTHKALPTTIQSISTTTDNTDKISTTTVISSTTSVTHAPTSENTILSTTPITHVTTHSPSVSSYVPTSATTSTIMSTIVATASNISTTLEDKDMETSNAGTANSKAGDNSSEKSAQPETTTHQNSITTTQTKTASQIEEAKETSKELEKADKNISEDQTINEIDLQKNKLEIGVDPKDNHKNHPKNKNIYNKDYNKKYNEKDNVKENKEHELSDNIVKEDKSFQTTKPEYERPEGIIEDKFPIDDFQLIEVVQTQKKKHHQDHDKNFKNKKILIHTGKDAIDVINDILQKSDDKKLSTTVTATTTLPLQYEWSVGEWSECSSVCGGGLQSRPVECQNKHTHEFTEPSMCEDEPPSDLKKCAEVKCSPWTIGLFGPCSAVCGIGNKTRSIECDKDLVCHPDERPPEYEQCEVGPCVRWVEGPWSMCTKSCGKGYRIRHVKCVDVRSGETISDCPKFSKPKHKESCNTNACDRKSRRGQVSQCRDSLKNGLCSRLKHMCVKSIFRIKCCRTCRKFTN</sequence>
<dbReference type="Pfam" id="PF17771">
    <property type="entry name" value="ADAMTS_CR_2"/>
    <property type="match status" value="1"/>
</dbReference>
<feature type="disulfide bond" evidence="13">
    <location>
        <begin position="439"/>
        <end position="466"/>
    </location>
</feature>
<dbReference type="SUPFAM" id="SSF82895">
    <property type="entry name" value="TSP-1 type 1 repeat"/>
    <property type="match status" value="7"/>
</dbReference>
<feature type="region of interest" description="Disordered" evidence="15">
    <location>
        <begin position="1319"/>
        <end position="1341"/>
    </location>
</feature>
<keyword evidence="10" id="KW-0325">Glycoprotein</keyword>
<dbReference type="Gene3D" id="2.20.100.10">
    <property type="entry name" value="Thrombospondin type-1 (TSP1) repeat"/>
    <property type="match status" value="7"/>
</dbReference>
<dbReference type="InterPro" id="IPR010294">
    <property type="entry name" value="ADAMTS_spacer1"/>
</dbReference>